<evidence type="ECO:0000256" key="1">
    <source>
        <dbReference type="SAM" id="SignalP"/>
    </source>
</evidence>
<dbReference type="Proteomes" id="UP000199036">
    <property type="component" value="Unassembled WGS sequence"/>
</dbReference>
<protein>
    <recommendedName>
        <fullName evidence="4">DUF4270 domain-containing protein</fullName>
    </recommendedName>
</protein>
<dbReference type="AlphaFoldDB" id="A0A1I5FSH9"/>
<evidence type="ECO:0000313" key="3">
    <source>
        <dbReference type="Proteomes" id="UP000199036"/>
    </source>
</evidence>
<sequence length="294" mass="34187">MKNKYLSVAFLSVLLFSCNNDDAEIIENYTSEFPNIDNTQAMGVGATLSTPTSTNVKLDSMKMYYYADYSSFSPNLPGMTYKYETKTTPVNPSLMEVKQSFSYAENGFVDIRTIEVNKHDWYSNKFKFVFDHDYNNENELNNVKVDLYVNDEQVISKSLNYTPETEQYFLNQAQTNEYNIIKVGNIEYTTPKNVYNPERNLLPINTKMQYLALFSSEIYNSSYDGLLELLDGYFTHNMYINTHATFVKKSQDQNGLVVPPSNVQFKVRQDHYPEIIQYGNVNSGGYRYLYYYKN</sequence>
<dbReference type="PROSITE" id="PS51257">
    <property type="entry name" value="PROKAR_LIPOPROTEIN"/>
    <property type="match status" value="1"/>
</dbReference>
<evidence type="ECO:0008006" key="4">
    <source>
        <dbReference type="Google" id="ProtNLM"/>
    </source>
</evidence>
<accession>A0A1I5FSH9</accession>
<dbReference type="RefSeq" id="WP_091525980.1">
    <property type="nucleotide sequence ID" value="NZ_FOVI01000031.1"/>
</dbReference>
<reference evidence="3" key="1">
    <citation type="submission" date="2016-10" db="EMBL/GenBank/DDBJ databases">
        <authorList>
            <person name="Varghese N."/>
            <person name="Submissions S."/>
        </authorList>
    </citation>
    <scope>NUCLEOTIDE SEQUENCE [LARGE SCALE GENOMIC DNA]</scope>
    <source>
        <strain evidence="3">DS-12</strain>
    </source>
</reference>
<feature type="chain" id="PRO_5011670800" description="DUF4270 domain-containing protein" evidence="1">
    <location>
        <begin position="24"/>
        <end position="294"/>
    </location>
</feature>
<proteinExistence type="predicted"/>
<keyword evidence="1" id="KW-0732">Signal</keyword>
<organism evidence="2 3">
    <name type="scientific">Paenimyroides ummariense</name>
    <dbReference type="NCBI Taxonomy" id="913024"/>
    <lineage>
        <taxon>Bacteria</taxon>
        <taxon>Pseudomonadati</taxon>
        <taxon>Bacteroidota</taxon>
        <taxon>Flavobacteriia</taxon>
        <taxon>Flavobacteriales</taxon>
        <taxon>Flavobacteriaceae</taxon>
        <taxon>Paenimyroides</taxon>
    </lineage>
</organism>
<keyword evidence="3" id="KW-1185">Reference proteome</keyword>
<gene>
    <name evidence="2" type="ORF">SAMN05421741_13117</name>
</gene>
<evidence type="ECO:0000313" key="2">
    <source>
        <dbReference type="EMBL" id="SFO26566.1"/>
    </source>
</evidence>
<dbReference type="EMBL" id="FOVI01000031">
    <property type="protein sequence ID" value="SFO26566.1"/>
    <property type="molecule type" value="Genomic_DNA"/>
</dbReference>
<name>A0A1I5FSH9_9FLAO</name>
<feature type="signal peptide" evidence="1">
    <location>
        <begin position="1"/>
        <end position="23"/>
    </location>
</feature>